<dbReference type="HOGENOM" id="CLU_1099826_0_0_1"/>
<feature type="region of interest" description="Disordered" evidence="1">
    <location>
        <begin position="1"/>
        <end position="36"/>
    </location>
</feature>
<evidence type="ECO:0000313" key="2">
    <source>
        <dbReference type="EnsemblPlants" id="Bo6g027800.1"/>
    </source>
</evidence>
<protein>
    <submittedName>
        <fullName evidence="2">Uncharacterized protein</fullName>
    </submittedName>
</protein>
<evidence type="ECO:0000256" key="1">
    <source>
        <dbReference type="SAM" id="MobiDB-lite"/>
    </source>
</evidence>
<dbReference type="Gramene" id="Bo6g027800.1">
    <property type="protein sequence ID" value="Bo6g027800.1"/>
    <property type="gene ID" value="Bo6g027800"/>
</dbReference>
<organism evidence="2 3">
    <name type="scientific">Brassica oleracea var. oleracea</name>
    <dbReference type="NCBI Taxonomy" id="109376"/>
    <lineage>
        <taxon>Eukaryota</taxon>
        <taxon>Viridiplantae</taxon>
        <taxon>Streptophyta</taxon>
        <taxon>Embryophyta</taxon>
        <taxon>Tracheophyta</taxon>
        <taxon>Spermatophyta</taxon>
        <taxon>Magnoliopsida</taxon>
        <taxon>eudicotyledons</taxon>
        <taxon>Gunneridae</taxon>
        <taxon>Pentapetalae</taxon>
        <taxon>rosids</taxon>
        <taxon>malvids</taxon>
        <taxon>Brassicales</taxon>
        <taxon>Brassicaceae</taxon>
        <taxon>Brassiceae</taxon>
        <taxon>Brassica</taxon>
    </lineage>
</organism>
<dbReference type="eggNOG" id="KOG1601">
    <property type="taxonomic scope" value="Eukaryota"/>
</dbReference>
<dbReference type="AlphaFoldDB" id="A0A0D3CQ80"/>
<accession>A0A0D3CQ80</accession>
<keyword evidence="3" id="KW-1185">Reference proteome</keyword>
<reference evidence="2 3" key="1">
    <citation type="journal article" date="2014" name="Genome Biol.">
        <title>Transcriptome and methylome profiling reveals relics of genome dominance in the mesopolyploid Brassica oleracea.</title>
        <authorList>
            <person name="Parkin I.A."/>
            <person name="Koh C."/>
            <person name="Tang H."/>
            <person name="Robinson S.J."/>
            <person name="Kagale S."/>
            <person name="Clarke W.E."/>
            <person name="Town C.D."/>
            <person name="Nixon J."/>
            <person name="Krishnakumar V."/>
            <person name="Bidwell S.L."/>
            <person name="Denoeud F."/>
            <person name="Belcram H."/>
            <person name="Links M.G."/>
            <person name="Just J."/>
            <person name="Clarke C."/>
            <person name="Bender T."/>
            <person name="Huebert T."/>
            <person name="Mason A.S."/>
            <person name="Pires J.C."/>
            <person name="Barker G."/>
            <person name="Moore J."/>
            <person name="Walley P.G."/>
            <person name="Manoli S."/>
            <person name="Batley J."/>
            <person name="Edwards D."/>
            <person name="Nelson M.N."/>
            <person name="Wang X."/>
            <person name="Paterson A.H."/>
            <person name="King G."/>
            <person name="Bancroft I."/>
            <person name="Chalhoub B."/>
            <person name="Sharpe A.G."/>
        </authorList>
    </citation>
    <scope>NUCLEOTIDE SEQUENCE</scope>
    <source>
        <strain evidence="2 3">cv. TO1000</strain>
    </source>
</reference>
<name>A0A0D3CQ80_BRAOL</name>
<reference evidence="2" key="2">
    <citation type="submission" date="2015-03" db="UniProtKB">
        <authorList>
            <consortium name="EnsemblPlants"/>
        </authorList>
    </citation>
    <scope>IDENTIFICATION</scope>
</reference>
<evidence type="ECO:0000313" key="3">
    <source>
        <dbReference type="Proteomes" id="UP000032141"/>
    </source>
</evidence>
<proteinExistence type="predicted"/>
<sequence>MPRNKGQLSSDGAYNSGTDQDSAQDDSRPEISCTHCGVSSTLRPHYAATEDRYRKRFDYSGLSNPLHTPATGELGSDADANNSNYEPATVEEHSALVSLANGDNSNMLENGLSWREADEVKHGNSFDMGNKILILQEVGNFTIHTTETPLPTAIMIYGLWLSWAFSLVDCEIWFLAAEDGCMILASAVICNLCKLYAIKMCSESIGRAYSTNSLVKVKNPVSLEEESFKHPTPDRLICEGHEEVRRGVSTLTV</sequence>
<dbReference type="EnsemblPlants" id="Bo6g027800.1">
    <property type="protein sequence ID" value="Bo6g027800.1"/>
    <property type="gene ID" value="Bo6g027800"/>
</dbReference>
<dbReference type="Proteomes" id="UP000032141">
    <property type="component" value="Chromosome C6"/>
</dbReference>
<feature type="compositionally biased region" description="Polar residues" evidence="1">
    <location>
        <begin position="1"/>
        <end position="21"/>
    </location>
</feature>